<dbReference type="Proteomes" id="UP001595710">
    <property type="component" value="Unassembled WGS sequence"/>
</dbReference>
<organism evidence="1 2">
    <name type="scientific">Reinekea marina</name>
    <dbReference type="NCBI Taxonomy" id="1310421"/>
    <lineage>
        <taxon>Bacteria</taxon>
        <taxon>Pseudomonadati</taxon>
        <taxon>Pseudomonadota</taxon>
        <taxon>Gammaproteobacteria</taxon>
        <taxon>Oceanospirillales</taxon>
        <taxon>Saccharospirillaceae</taxon>
        <taxon>Reinekea</taxon>
    </lineage>
</organism>
<protein>
    <submittedName>
        <fullName evidence="1">Uncharacterized protein</fullName>
    </submittedName>
</protein>
<comment type="caution">
    <text evidence="1">The sequence shown here is derived from an EMBL/GenBank/DDBJ whole genome shotgun (WGS) entry which is preliminary data.</text>
</comment>
<sequence length="52" mass="6051">MSFLRALPPLNIDWYRFELGWLLPIDRNLSLEGEVKRCMDAQTATEQWALAA</sequence>
<evidence type="ECO:0000313" key="1">
    <source>
        <dbReference type="EMBL" id="MFC3702914.1"/>
    </source>
</evidence>
<keyword evidence="2" id="KW-1185">Reference proteome</keyword>
<evidence type="ECO:0000313" key="2">
    <source>
        <dbReference type="Proteomes" id="UP001595710"/>
    </source>
</evidence>
<accession>A0ABV7WVK6</accession>
<proteinExistence type="predicted"/>
<dbReference type="EMBL" id="JBHRYN010000060">
    <property type="protein sequence ID" value="MFC3702914.1"/>
    <property type="molecule type" value="Genomic_DNA"/>
</dbReference>
<reference evidence="2" key="1">
    <citation type="journal article" date="2019" name="Int. J. Syst. Evol. Microbiol.">
        <title>The Global Catalogue of Microorganisms (GCM) 10K type strain sequencing project: providing services to taxonomists for standard genome sequencing and annotation.</title>
        <authorList>
            <consortium name="The Broad Institute Genomics Platform"/>
            <consortium name="The Broad Institute Genome Sequencing Center for Infectious Disease"/>
            <person name="Wu L."/>
            <person name="Ma J."/>
        </authorList>
    </citation>
    <scope>NUCLEOTIDE SEQUENCE [LARGE SCALE GENOMIC DNA]</scope>
    <source>
        <strain evidence="2">CECT 8288</strain>
    </source>
</reference>
<dbReference type="RefSeq" id="WP_290282461.1">
    <property type="nucleotide sequence ID" value="NZ_JAUFQI010000001.1"/>
</dbReference>
<gene>
    <name evidence="1" type="ORF">ACFOND_14860</name>
</gene>
<name>A0ABV7WVK6_9GAMM</name>